<keyword evidence="2 7" id="KW-1003">Cell membrane</keyword>
<proteinExistence type="inferred from homology"/>
<feature type="transmembrane region" description="Helical" evidence="7">
    <location>
        <begin position="262"/>
        <end position="283"/>
    </location>
</feature>
<reference evidence="9" key="1">
    <citation type="submission" date="2022-12" db="EMBL/GenBank/DDBJ databases">
        <title>New Phytohabitans aurantiacus sp. RD004123 nov., an actinomycete isolated from soil.</title>
        <authorList>
            <person name="Triningsih D.W."/>
            <person name="Harunari E."/>
            <person name="Igarashi Y."/>
        </authorList>
    </citation>
    <scope>NUCLEOTIDE SEQUENCE</scope>
    <source>
        <strain evidence="9">RD004123</strain>
    </source>
</reference>
<comment type="pathway">
    <text evidence="7">Protein modification; lipoprotein biosynthesis (diacylglyceryl transfer).</text>
</comment>
<dbReference type="Pfam" id="PF01790">
    <property type="entry name" value="LGT"/>
    <property type="match status" value="1"/>
</dbReference>
<feature type="transmembrane region" description="Helical" evidence="7">
    <location>
        <begin position="64"/>
        <end position="84"/>
    </location>
</feature>
<evidence type="ECO:0000256" key="2">
    <source>
        <dbReference type="ARBA" id="ARBA00022475"/>
    </source>
</evidence>
<feature type="transmembrane region" description="Helical" evidence="7">
    <location>
        <begin position="34"/>
        <end position="52"/>
    </location>
</feature>
<organism evidence="9 10">
    <name type="scientific">Phytohabitans aurantiacus</name>
    <dbReference type="NCBI Taxonomy" id="3016789"/>
    <lineage>
        <taxon>Bacteria</taxon>
        <taxon>Bacillati</taxon>
        <taxon>Actinomycetota</taxon>
        <taxon>Actinomycetes</taxon>
        <taxon>Micromonosporales</taxon>
        <taxon>Micromonosporaceae</taxon>
    </lineage>
</organism>
<feature type="binding site" evidence="7">
    <location>
        <position position="154"/>
    </location>
    <ligand>
        <name>a 1,2-diacyl-sn-glycero-3-phospho-(1'-sn-glycerol)</name>
        <dbReference type="ChEBI" id="CHEBI:64716"/>
    </ligand>
</feature>
<evidence type="ECO:0000256" key="8">
    <source>
        <dbReference type="SAM" id="MobiDB-lite"/>
    </source>
</evidence>
<keyword evidence="3 7" id="KW-0808">Transferase</keyword>
<evidence type="ECO:0000313" key="9">
    <source>
        <dbReference type="EMBL" id="GLI01203.1"/>
    </source>
</evidence>
<protein>
    <recommendedName>
        <fullName evidence="7">Phosphatidylglycerol--prolipoprotein diacylglyceryl transferase</fullName>
        <ecNumber evidence="7">2.5.1.145</ecNumber>
    </recommendedName>
</protein>
<keyword evidence="5 7" id="KW-1133">Transmembrane helix</keyword>
<keyword evidence="4 7" id="KW-0812">Transmembrane</keyword>
<evidence type="ECO:0000256" key="3">
    <source>
        <dbReference type="ARBA" id="ARBA00022679"/>
    </source>
</evidence>
<gene>
    <name evidence="7" type="primary">lgt</name>
    <name evidence="9" type="ORF">Pa4123_64790</name>
</gene>
<comment type="function">
    <text evidence="7">Catalyzes the transfer of the diacylglyceryl group from phosphatidylglycerol to the sulfhydryl group of the N-terminal cysteine of a prolipoprotein, the first step in the formation of mature lipoproteins.</text>
</comment>
<dbReference type="PANTHER" id="PTHR30589:SF0">
    <property type="entry name" value="PHOSPHATIDYLGLYCEROL--PROLIPOPROTEIN DIACYLGLYCERYL TRANSFERASE"/>
    <property type="match status" value="1"/>
</dbReference>
<dbReference type="InterPro" id="IPR001640">
    <property type="entry name" value="Lgt"/>
</dbReference>
<dbReference type="EC" id="2.5.1.145" evidence="7"/>
<comment type="caution">
    <text evidence="9">The sequence shown here is derived from an EMBL/GenBank/DDBJ whole genome shotgun (WGS) entry which is preliminary data.</text>
</comment>
<evidence type="ECO:0000256" key="4">
    <source>
        <dbReference type="ARBA" id="ARBA00022692"/>
    </source>
</evidence>
<comment type="similarity">
    <text evidence="1 7">Belongs to the Lgt family.</text>
</comment>
<evidence type="ECO:0000256" key="7">
    <source>
        <dbReference type="HAMAP-Rule" id="MF_01147"/>
    </source>
</evidence>
<name>A0ABQ5R4R8_9ACTN</name>
<evidence type="ECO:0000256" key="6">
    <source>
        <dbReference type="ARBA" id="ARBA00023136"/>
    </source>
</evidence>
<sequence length="433" mass="45985">MTRPALATVACAPVTIAAIPSPSTAVWHLGPIPLRAYALCIILGIAVACAVTEVRLRRRGGPQWAVLDIALWAVLFGMVGARLYHVITSPQDYFGDGGEPIRALYIWEGGLGVWGAIAGGALGAWLAARQLGIPFTVVADAAAPGLPLAQAVGRIGNWFNNELYGGHTDLPWGLNVHQMDPDNPGEALKDQNGDPILEPGGPFHPAFLYEALWNVGVAGLVIWADRKWKLGKGRALAVYVMGYTVGRFWIELMRTDEANKILGVRLNVFTSIIVFLGALIFFLRVRGTREYLVPVDAPVVAPVGAAGGDVSQRDVSGASGATARKPQRYRAVTEEQYRAYQETGVIPEEKGDLLDDFADDDVDDVEDEPDDDVASDGPDDDADDDGEGGSGGGSETGSESGETSDEESDDESDTDARSRAENGGDPAVSTGDR</sequence>
<dbReference type="EMBL" id="BSDI01000041">
    <property type="protein sequence ID" value="GLI01203.1"/>
    <property type="molecule type" value="Genomic_DNA"/>
</dbReference>
<feature type="transmembrane region" description="Helical" evidence="7">
    <location>
        <begin position="104"/>
        <end position="127"/>
    </location>
</feature>
<comment type="catalytic activity">
    <reaction evidence="7">
        <text>L-cysteinyl-[prolipoprotein] + a 1,2-diacyl-sn-glycero-3-phospho-(1'-sn-glycerol) = an S-1,2-diacyl-sn-glyceryl-L-cysteinyl-[prolipoprotein] + sn-glycerol 1-phosphate + H(+)</text>
        <dbReference type="Rhea" id="RHEA:56712"/>
        <dbReference type="Rhea" id="RHEA-COMP:14679"/>
        <dbReference type="Rhea" id="RHEA-COMP:14680"/>
        <dbReference type="ChEBI" id="CHEBI:15378"/>
        <dbReference type="ChEBI" id="CHEBI:29950"/>
        <dbReference type="ChEBI" id="CHEBI:57685"/>
        <dbReference type="ChEBI" id="CHEBI:64716"/>
        <dbReference type="ChEBI" id="CHEBI:140658"/>
        <dbReference type="EC" id="2.5.1.145"/>
    </reaction>
</comment>
<evidence type="ECO:0000256" key="5">
    <source>
        <dbReference type="ARBA" id="ARBA00022989"/>
    </source>
</evidence>
<keyword evidence="6 7" id="KW-0472">Membrane</keyword>
<accession>A0ABQ5R4R8</accession>
<comment type="subcellular location">
    <subcellularLocation>
        <location evidence="7">Cell membrane</location>
        <topology evidence="7">Multi-pass membrane protein</topology>
    </subcellularLocation>
</comment>
<feature type="compositionally biased region" description="Acidic residues" evidence="8">
    <location>
        <begin position="354"/>
        <end position="387"/>
    </location>
</feature>
<dbReference type="PANTHER" id="PTHR30589">
    <property type="entry name" value="PROLIPOPROTEIN DIACYLGLYCERYL TRANSFERASE"/>
    <property type="match status" value="1"/>
</dbReference>
<evidence type="ECO:0000256" key="1">
    <source>
        <dbReference type="ARBA" id="ARBA00007150"/>
    </source>
</evidence>
<dbReference type="PROSITE" id="PS01311">
    <property type="entry name" value="LGT"/>
    <property type="match status" value="1"/>
</dbReference>
<feature type="compositionally biased region" description="Acidic residues" evidence="8">
    <location>
        <begin position="402"/>
        <end position="413"/>
    </location>
</feature>
<feature type="region of interest" description="Disordered" evidence="8">
    <location>
        <begin position="309"/>
        <end position="433"/>
    </location>
</feature>
<dbReference type="HAMAP" id="MF_01147">
    <property type="entry name" value="Lgt"/>
    <property type="match status" value="1"/>
</dbReference>
<comment type="caution">
    <text evidence="7">Lacks conserved residue(s) required for the propagation of feature annotation.</text>
</comment>
<evidence type="ECO:0000313" key="10">
    <source>
        <dbReference type="Proteomes" id="UP001144280"/>
    </source>
</evidence>
<keyword evidence="10" id="KW-1185">Reference proteome</keyword>
<dbReference type="Proteomes" id="UP001144280">
    <property type="component" value="Unassembled WGS sequence"/>
</dbReference>
<dbReference type="NCBIfam" id="TIGR00544">
    <property type="entry name" value="lgt"/>
    <property type="match status" value="1"/>
</dbReference>